<organism evidence="2 3">
    <name type="scientific">Hyphodiscus hymeniophilus</name>
    <dbReference type="NCBI Taxonomy" id="353542"/>
    <lineage>
        <taxon>Eukaryota</taxon>
        <taxon>Fungi</taxon>
        <taxon>Dikarya</taxon>
        <taxon>Ascomycota</taxon>
        <taxon>Pezizomycotina</taxon>
        <taxon>Leotiomycetes</taxon>
        <taxon>Helotiales</taxon>
        <taxon>Hyphodiscaceae</taxon>
        <taxon>Hyphodiscus</taxon>
    </lineage>
</organism>
<dbReference type="PANTHER" id="PTHR47843">
    <property type="entry name" value="BTB DOMAIN-CONTAINING PROTEIN-RELATED"/>
    <property type="match status" value="1"/>
</dbReference>
<sequence length="101" mass="11220">MSNNSNISNILPELYKSGRYSDMTVKCQGREWKVHRNIVCSQSKPLAAALDGNFEEASTGVINLDDDELETVERALFFLYNSNYPDGRCSVVQTITQTPGG</sequence>
<dbReference type="EMBL" id="VNKQ01000015">
    <property type="protein sequence ID" value="KAG0646595.1"/>
    <property type="molecule type" value="Genomic_DNA"/>
</dbReference>
<dbReference type="Proteomes" id="UP000785200">
    <property type="component" value="Unassembled WGS sequence"/>
</dbReference>
<dbReference type="OrthoDB" id="6359816at2759"/>
<proteinExistence type="predicted"/>
<dbReference type="CDD" id="cd18186">
    <property type="entry name" value="BTB_POZ_ZBTB_KLHL-like"/>
    <property type="match status" value="1"/>
</dbReference>
<dbReference type="PANTHER" id="PTHR47843:SF5">
    <property type="entry name" value="BTB_POZ DOMAIN PROTEIN"/>
    <property type="match status" value="1"/>
</dbReference>
<accession>A0A9P6VEU3</accession>
<keyword evidence="3" id="KW-1185">Reference proteome</keyword>
<reference evidence="2" key="1">
    <citation type="submission" date="2019-07" db="EMBL/GenBank/DDBJ databases">
        <title>Hyphodiscus hymeniophilus genome sequencing and assembly.</title>
        <authorList>
            <person name="Kramer G."/>
            <person name="Nodwell J."/>
        </authorList>
    </citation>
    <scope>NUCLEOTIDE SEQUENCE</scope>
    <source>
        <strain evidence="2">ATCC 34498</strain>
    </source>
</reference>
<comment type="caution">
    <text evidence="2">The sequence shown here is derived from an EMBL/GenBank/DDBJ whole genome shotgun (WGS) entry which is preliminary data.</text>
</comment>
<feature type="domain" description="BTB" evidence="1">
    <location>
        <begin position="21"/>
        <end position="88"/>
    </location>
</feature>
<dbReference type="Pfam" id="PF00651">
    <property type="entry name" value="BTB"/>
    <property type="match status" value="1"/>
</dbReference>
<protein>
    <recommendedName>
        <fullName evidence="1">BTB domain-containing protein</fullName>
    </recommendedName>
</protein>
<dbReference type="Gene3D" id="3.30.710.10">
    <property type="entry name" value="Potassium Channel Kv1.1, Chain A"/>
    <property type="match status" value="1"/>
</dbReference>
<dbReference type="InterPro" id="IPR000210">
    <property type="entry name" value="BTB/POZ_dom"/>
</dbReference>
<gene>
    <name evidence="2" type="ORF">D0Z07_7566</name>
</gene>
<evidence type="ECO:0000259" key="1">
    <source>
        <dbReference type="PROSITE" id="PS50097"/>
    </source>
</evidence>
<name>A0A9P6VEU3_9HELO</name>
<dbReference type="PROSITE" id="PS50097">
    <property type="entry name" value="BTB"/>
    <property type="match status" value="1"/>
</dbReference>
<evidence type="ECO:0000313" key="3">
    <source>
        <dbReference type="Proteomes" id="UP000785200"/>
    </source>
</evidence>
<dbReference type="AlphaFoldDB" id="A0A9P6VEU3"/>
<dbReference type="InterPro" id="IPR011333">
    <property type="entry name" value="SKP1/BTB/POZ_sf"/>
</dbReference>
<dbReference type="SUPFAM" id="SSF54695">
    <property type="entry name" value="POZ domain"/>
    <property type="match status" value="1"/>
</dbReference>
<evidence type="ECO:0000313" key="2">
    <source>
        <dbReference type="EMBL" id="KAG0646595.1"/>
    </source>
</evidence>